<organism evidence="2 3">
    <name type="scientific">Devosia rhizoryzae</name>
    <dbReference type="NCBI Taxonomy" id="2774137"/>
    <lineage>
        <taxon>Bacteria</taxon>
        <taxon>Pseudomonadati</taxon>
        <taxon>Pseudomonadota</taxon>
        <taxon>Alphaproteobacteria</taxon>
        <taxon>Hyphomicrobiales</taxon>
        <taxon>Devosiaceae</taxon>
        <taxon>Devosia</taxon>
    </lineage>
</organism>
<evidence type="ECO:0000259" key="1">
    <source>
        <dbReference type="Pfam" id="PF13274"/>
    </source>
</evidence>
<reference evidence="2 3" key="1">
    <citation type="submission" date="2021-01" db="EMBL/GenBank/DDBJ databases">
        <title>Genome seq and assembly of Devosia sp. LEGU1.</title>
        <authorList>
            <person name="Chhetri G."/>
        </authorList>
    </citation>
    <scope>NUCLEOTIDE SEQUENCE [LARGE SCALE GENOMIC DNA]</scope>
    <source>
        <strain evidence="2 3">LEGU1</strain>
    </source>
</reference>
<evidence type="ECO:0000313" key="2">
    <source>
        <dbReference type="EMBL" id="QQR40084.1"/>
    </source>
</evidence>
<sequence length="154" mass="17669">MADLRSVMAYYAKNYPHKDELSKARLTKMVYLADWKAALDHGAPITDIRWRFNHYGPYVDDIHNMALEDPAFEVRKEHTMFGNRRERIELVDEDLSVTLSSSEREILDHVIAETRKLGFDGFIKLVYSTFPVISGTKGKDLDLIGAAETYRSLG</sequence>
<dbReference type="EMBL" id="CP068046">
    <property type="protein sequence ID" value="QQR40084.1"/>
    <property type="molecule type" value="Genomic_DNA"/>
</dbReference>
<keyword evidence="3" id="KW-1185">Reference proteome</keyword>
<feature type="domain" description="Antitoxin SocA-like Panacea" evidence="1">
    <location>
        <begin position="26"/>
        <end position="127"/>
    </location>
</feature>
<dbReference type="Pfam" id="PF13274">
    <property type="entry name" value="SocA_Panacea"/>
    <property type="match status" value="1"/>
</dbReference>
<proteinExistence type="predicted"/>
<accession>A0ABX7C748</accession>
<protein>
    <submittedName>
        <fullName evidence="2">SocA family protein</fullName>
    </submittedName>
</protein>
<dbReference type="InterPro" id="IPR025272">
    <property type="entry name" value="SocA_Panacea"/>
</dbReference>
<dbReference type="Proteomes" id="UP000595857">
    <property type="component" value="Chromosome"/>
</dbReference>
<dbReference type="RefSeq" id="WP_201635106.1">
    <property type="nucleotide sequence ID" value="NZ_CP068046.1"/>
</dbReference>
<name>A0ABX7C748_9HYPH</name>
<gene>
    <name evidence="2" type="ORF">JI748_03465</name>
</gene>
<evidence type="ECO:0000313" key="3">
    <source>
        <dbReference type="Proteomes" id="UP000595857"/>
    </source>
</evidence>